<keyword evidence="3" id="KW-1185">Reference proteome</keyword>
<feature type="compositionally biased region" description="Basic and acidic residues" evidence="1">
    <location>
        <begin position="114"/>
        <end position="124"/>
    </location>
</feature>
<dbReference type="Proteomes" id="UP000250235">
    <property type="component" value="Unassembled WGS sequence"/>
</dbReference>
<name>A0A2Z7BWI4_9LAMI</name>
<feature type="region of interest" description="Disordered" evidence="1">
    <location>
        <begin position="1"/>
        <end position="33"/>
    </location>
</feature>
<evidence type="ECO:0000313" key="2">
    <source>
        <dbReference type="EMBL" id="KZV38018.1"/>
    </source>
</evidence>
<proteinExistence type="predicted"/>
<protein>
    <submittedName>
        <fullName evidence="2">Uncharacterized protein</fullName>
    </submittedName>
</protein>
<dbReference type="OrthoDB" id="1294820at2759"/>
<feature type="region of interest" description="Disordered" evidence="1">
    <location>
        <begin position="114"/>
        <end position="136"/>
    </location>
</feature>
<sequence>MTEPVVDASQETEIVDDEKYEDKSGEGSDENGDSSVICGLNIVLILSYLSLPAEERSNFEEINGREMGNYEHKSKNGVSRSNLVPKKREVNEFRSVVGKQASKDHTKIRDCRGNFKHDSQEAKTHIASSEKYPQLR</sequence>
<dbReference type="AlphaFoldDB" id="A0A2Z7BWI4"/>
<reference evidence="2 3" key="1">
    <citation type="journal article" date="2015" name="Proc. Natl. Acad. Sci. U.S.A.">
        <title>The resurrection genome of Boea hygrometrica: A blueprint for survival of dehydration.</title>
        <authorList>
            <person name="Xiao L."/>
            <person name="Yang G."/>
            <person name="Zhang L."/>
            <person name="Yang X."/>
            <person name="Zhao S."/>
            <person name="Ji Z."/>
            <person name="Zhou Q."/>
            <person name="Hu M."/>
            <person name="Wang Y."/>
            <person name="Chen M."/>
            <person name="Xu Y."/>
            <person name="Jin H."/>
            <person name="Xiao X."/>
            <person name="Hu G."/>
            <person name="Bao F."/>
            <person name="Hu Y."/>
            <person name="Wan P."/>
            <person name="Li L."/>
            <person name="Deng X."/>
            <person name="Kuang T."/>
            <person name="Xiang C."/>
            <person name="Zhu J.K."/>
            <person name="Oliver M.J."/>
            <person name="He Y."/>
        </authorList>
    </citation>
    <scope>NUCLEOTIDE SEQUENCE [LARGE SCALE GENOMIC DNA]</scope>
    <source>
        <strain evidence="3">cv. XS01</strain>
    </source>
</reference>
<accession>A0A2Z7BWI4</accession>
<evidence type="ECO:0000256" key="1">
    <source>
        <dbReference type="SAM" id="MobiDB-lite"/>
    </source>
</evidence>
<organism evidence="2 3">
    <name type="scientific">Dorcoceras hygrometricum</name>
    <dbReference type="NCBI Taxonomy" id="472368"/>
    <lineage>
        <taxon>Eukaryota</taxon>
        <taxon>Viridiplantae</taxon>
        <taxon>Streptophyta</taxon>
        <taxon>Embryophyta</taxon>
        <taxon>Tracheophyta</taxon>
        <taxon>Spermatophyta</taxon>
        <taxon>Magnoliopsida</taxon>
        <taxon>eudicotyledons</taxon>
        <taxon>Gunneridae</taxon>
        <taxon>Pentapetalae</taxon>
        <taxon>asterids</taxon>
        <taxon>lamiids</taxon>
        <taxon>Lamiales</taxon>
        <taxon>Gesneriaceae</taxon>
        <taxon>Didymocarpoideae</taxon>
        <taxon>Trichosporeae</taxon>
        <taxon>Loxocarpinae</taxon>
        <taxon>Dorcoceras</taxon>
    </lineage>
</organism>
<evidence type="ECO:0000313" key="3">
    <source>
        <dbReference type="Proteomes" id="UP000250235"/>
    </source>
</evidence>
<dbReference type="EMBL" id="KV002457">
    <property type="protein sequence ID" value="KZV38018.1"/>
    <property type="molecule type" value="Genomic_DNA"/>
</dbReference>
<gene>
    <name evidence="2" type="ORF">F511_25244</name>
</gene>